<evidence type="ECO:0000313" key="2">
    <source>
        <dbReference type="EMBL" id="QDQ15949.1"/>
    </source>
</evidence>
<accession>A0A516RJX5</accession>
<gene>
    <name evidence="2" type="ORF">FH965_39855</name>
</gene>
<sequence length="82" mass="8857">MKFTKAFMESAVAAVLGVPLIAIPAVADEVPRSAKVAASCMGKPRETVFRQHDNRPVMVPLRCGAKRWGYKHLSDTHGPPTG</sequence>
<feature type="chain" id="PRO_5021929195" evidence="1">
    <location>
        <begin position="28"/>
        <end position="82"/>
    </location>
</feature>
<proteinExistence type="predicted"/>
<evidence type="ECO:0000256" key="1">
    <source>
        <dbReference type="SAM" id="SignalP"/>
    </source>
</evidence>
<reference evidence="2 3" key="1">
    <citation type="journal article" date="2019" name="J. Ind. Microbiol. Biotechnol.">
        <title>The complete genomic sequence of Streptomyces spectabilis NRRL-2792 and identification of secondary metabolite biosynthetic gene clusters.</title>
        <authorList>
            <person name="Sinha A."/>
            <person name="Phillips-Salemka S."/>
            <person name="Niraula T.A."/>
            <person name="Short K.A."/>
            <person name="Niraula N.P."/>
        </authorList>
    </citation>
    <scope>NUCLEOTIDE SEQUENCE [LARGE SCALE GENOMIC DNA]</scope>
    <source>
        <strain evidence="2 3">NRRL 2792</strain>
    </source>
</reference>
<dbReference type="AlphaFoldDB" id="A0A516RJX5"/>
<name>A0A516RJX5_STRST</name>
<organism evidence="2 3">
    <name type="scientific">Streptomyces spectabilis</name>
    <dbReference type="NCBI Taxonomy" id="68270"/>
    <lineage>
        <taxon>Bacteria</taxon>
        <taxon>Bacillati</taxon>
        <taxon>Actinomycetota</taxon>
        <taxon>Actinomycetes</taxon>
        <taxon>Kitasatosporales</taxon>
        <taxon>Streptomycetaceae</taxon>
        <taxon>Streptomyces</taxon>
    </lineage>
</organism>
<dbReference type="Proteomes" id="UP000316806">
    <property type="component" value="Chromosome"/>
</dbReference>
<keyword evidence="1" id="KW-0732">Signal</keyword>
<evidence type="ECO:0000313" key="3">
    <source>
        <dbReference type="Proteomes" id="UP000316806"/>
    </source>
</evidence>
<dbReference type="RefSeq" id="WP_144323149.1">
    <property type="nucleotide sequence ID" value="NZ_CP040916.1"/>
</dbReference>
<dbReference type="EMBL" id="CP040916">
    <property type="protein sequence ID" value="QDQ15949.1"/>
    <property type="molecule type" value="Genomic_DNA"/>
</dbReference>
<protein>
    <submittedName>
        <fullName evidence="2">Uncharacterized protein</fullName>
    </submittedName>
</protein>
<feature type="signal peptide" evidence="1">
    <location>
        <begin position="1"/>
        <end position="27"/>
    </location>
</feature>